<accession>A0A537JXZ9</accession>
<dbReference type="InterPro" id="IPR030678">
    <property type="entry name" value="Peptide/Ni-bd"/>
</dbReference>
<dbReference type="CDD" id="cd08503">
    <property type="entry name" value="PBP2_NikA_DppA_OppA_like_17"/>
    <property type="match status" value="1"/>
</dbReference>
<evidence type="ECO:0000256" key="4">
    <source>
        <dbReference type="ARBA" id="ARBA00022729"/>
    </source>
</evidence>
<sequence length="543" mass="59362">MNDSDLQHELGQHLREELLAGRLSRRELFRRATVLGLSAGTIAGLLAGTGGGPARAQAPPPKRGGTLRVALVPPTAAVDPVTMYDAGAIAMVQQVAEYLIWAENDLSLRPVLAQRWEPDASGKTWMFTLREGVRFQSGQAVTADDVVATFDRLTDPQTKSAARSNFKGILSKGNIEKAGPLKIVFHLDRPFVDFPYLVSSTNYNAVVLPASYAGDFEQHPVGTGPFTLAAYAPKETASFKRNPDYRQPGLPYLDGVEFRFFAETQPQVLALEAGAVDLMVATPFQGSQALFADPNVTILLTRSSKHRAVHMRADAAPFTDKRIRQAVALCLDRGKIVEGLFQGRADVGNDEMFAPLFPGAPAIPQRTQNYDRARQLLREAGAGTELKITLTYEVYQEVPQYAVYLQEMLRPAGISVTLDQMTQGAYYGSGGTQPWLQVPMGITDWASRTVPSQFIGPAYTCDGVWNSAHWCDPEFDGLAKQYDATLDTGSRRAIARKMALLQQDATPAIIAYWIRAPRAVRKRVRGVDASGSDFLDLTRASLA</sequence>
<dbReference type="Proteomes" id="UP000318509">
    <property type="component" value="Unassembled WGS sequence"/>
</dbReference>
<dbReference type="EMBL" id="VBAK01000140">
    <property type="protein sequence ID" value="TMI88411.1"/>
    <property type="molecule type" value="Genomic_DNA"/>
</dbReference>
<dbReference type="PROSITE" id="PS51318">
    <property type="entry name" value="TAT"/>
    <property type="match status" value="1"/>
</dbReference>
<comment type="similarity">
    <text evidence="2">Belongs to the bacterial solute-binding protein 5 family.</text>
</comment>
<evidence type="ECO:0000256" key="3">
    <source>
        <dbReference type="ARBA" id="ARBA00022448"/>
    </source>
</evidence>
<dbReference type="Pfam" id="PF00496">
    <property type="entry name" value="SBP_bac_5"/>
    <property type="match status" value="1"/>
</dbReference>
<dbReference type="InterPro" id="IPR006311">
    <property type="entry name" value="TAT_signal"/>
</dbReference>
<dbReference type="PANTHER" id="PTHR30290:SF10">
    <property type="entry name" value="PERIPLASMIC OLIGOPEPTIDE-BINDING PROTEIN-RELATED"/>
    <property type="match status" value="1"/>
</dbReference>
<dbReference type="PIRSF" id="PIRSF002741">
    <property type="entry name" value="MppA"/>
    <property type="match status" value="1"/>
</dbReference>
<dbReference type="GO" id="GO:1904680">
    <property type="term" value="F:peptide transmembrane transporter activity"/>
    <property type="evidence" value="ECO:0007669"/>
    <property type="project" value="TreeGrafter"/>
</dbReference>
<dbReference type="InterPro" id="IPR039424">
    <property type="entry name" value="SBP_5"/>
</dbReference>
<evidence type="ECO:0000256" key="1">
    <source>
        <dbReference type="ARBA" id="ARBA00004196"/>
    </source>
</evidence>
<evidence type="ECO:0000313" key="6">
    <source>
        <dbReference type="EMBL" id="TMI88411.1"/>
    </source>
</evidence>
<proteinExistence type="inferred from homology"/>
<organism evidence="6 7">
    <name type="scientific">Candidatus Segetimicrobium genomatis</name>
    <dbReference type="NCBI Taxonomy" id="2569760"/>
    <lineage>
        <taxon>Bacteria</taxon>
        <taxon>Bacillati</taxon>
        <taxon>Candidatus Sysuimicrobiota</taxon>
        <taxon>Candidatus Sysuimicrobiia</taxon>
        <taxon>Candidatus Sysuimicrobiales</taxon>
        <taxon>Candidatus Segetimicrobiaceae</taxon>
        <taxon>Candidatus Segetimicrobium</taxon>
    </lineage>
</organism>
<dbReference type="Gene3D" id="3.90.76.10">
    <property type="entry name" value="Dipeptide-binding Protein, Domain 1"/>
    <property type="match status" value="1"/>
</dbReference>
<evidence type="ECO:0000256" key="2">
    <source>
        <dbReference type="ARBA" id="ARBA00005695"/>
    </source>
</evidence>
<evidence type="ECO:0000313" key="7">
    <source>
        <dbReference type="Proteomes" id="UP000318509"/>
    </source>
</evidence>
<dbReference type="GO" id="GO:0015833">
    <property type="term" value="P:peptide transport"/>
    <property type="evidence" value="ECO:0007669"/>
    <property type="project" value="TreeGrafter"/>
</dbReference>
<dbReference type="AlphaFoldDB" id="A0A537JXZ9"/>
<gene>
    <name evidence="6" type="ORF">E6H00_12705</name>
</gene>
<feature type="domain" description="Solute-binding protein family 5" evidence="5">
    <location>
        <begin position="108"/>
        <end position="462"/>
    </location>
</feature>
<dbReference type="GO" id="GO:0030313">
    <property type="term" value="C:cell envelope"/>
    <property type="evidence" value="ECO:0007669"/>
    <property type="project" value="UniProtKB-SubCell"/>
</dbReference>
<evidence type="ECO:0000259" key="5">
    <source>
        <dbReference type="Pfam" id="PF00496"/>
    </source>
</evidence>
<name>A0A537JXZ9_9BACT</name>
<comment type="subcellular location">
    <subcellularLocation>
        <location evidence="1">Cell envelope</location>
    </subcellularLocation>
</comment>
<reference evidence="6 7" key="1">
    <citation type="journal article" date="2019" name="Nat. Microbiol.">
        <title>Mediterranean grassland soil C-N compound turnover is dependent on rainfall and depth, and is mediated by genomically divergent microorganisms.</title>
        <authorList>
            <person name="Diamond S."/>
            <person name="Andeer P.F."/>
            <person name="Li Z."/>
            <person name="Crits-Christoph A."/>
            <person name="Burstein D."/>
            <person name="Anantharaman K."/>
            <person name="Lane K.R."/>
            <person name="Thomas B.C."/>
            <person name="Pan C."/>
            <person name="Northen T.R."/>
            <person name="Banfield J.F."/>
        </authorList>
    </citation>
    <scope>NUCLEOTIDE SEQUENCE [LARGE SCALE GENOMIC DNA]</scope>
    <source>
        <strain evidence="6">NP_3</strain>
    </source>
</reference>
<dbReference type="GO" id="GO:0042597">
    <property type="term" value="C:periplasmic space"/>
    <property type="evidence" value="ECO:0007669"/>
    <property type="project" value="UniProtKB-ARBA"/>
</dbReference>
<comment type="caution">
    <text evidence="6">The sequence shown here is derived from an EMBL/GenBank/DDBJ whole genome shotgun (WGS) entry which is preliminary data.</text>
</comment>
<keyword evidence="3" id="KW-0813">Transport</keyword>
<dbReference type="PANTHER" id="PTHR30290">
    <property type="entry name" value="PERIPLASMIC BINDING COMPONENT OF ABC TRANSPORTER"/>
    <property type="match status" value="1"/>
</dbReference>
<dbReference type="Gene3D" id="3.40.190.10">
    <property type="entry name" value="Periplasmic binding protein-like II"/>
    <property type="match status" value="1"/>
</dbReference>
<dbReference type="SUPFAM" id="SSF53850">
    <property type="entry name" value="Periplasmic binding protein-like II"/>
    <property type="match status" value="1"/>
</dbReference>
<dbReference type="InterPro" id="IPR000914">
    <property type="entry name" value="SBP_5_dom"/>
</dbReference>
<dbReference type="GO" id="GO:0043190">
    <property type="term" value="C:ATP-binding cassette (ABC) transporter complex"/>
    <property type="evidence" value="ECO:0007669"/>
    <property type="project" value="InterPro"/>
</dbReference>
<protein>
    <submittedName>
        <fullName evidence="6">ABC transporter substrate-binding protein</fullName>
    </submittedName>
</protein>
<dbReference type="Gene3D" id="3.10.105.10">
    <property type="entry name" value="Dipeptide-binding Protein, Domain 3"/>
    <property type="match status" value="1"/>
</dbReference>
<keyword evidence="4" id="KW-0732">Signal</keyword>